<dbReference type="OrthoDB" id="406505at2759"/>
<comment type="caution">
    <text evidence="5">The sequence shown here is derived from an EMBL/GenBank/DDBJ whole genome shotgun (WGS) entry which is preliminary data.</text>
</comment>
<dbReference type="EMBL" id="JAAAHY010000044">
    <property type="protein sequence ID" value="KAF9968008.1"/>
    <property type="molecule type" value="Genomic_DNA"/>
</dbReference>
<dbReference type="PANTHER" id="PTHR31836:SF28">
    <property type="entry name" value="SRCR DOMAIN-CONTAINING PROTEIN-RELATED"/>
    <property type="match status" value="1"/>
</dbReference>
<dbReference type="Proteomes" id="UP000738359">
    <property type="component" value="Unassembled WGS sequence"/>
</dbReference>
<dbReference type="CDD" id="cd22191">
    <property type="entry name" value="DPBB_RlpA_EXP_N-like"/>
    <property type="match status" value="1"/>
</dbReference>
<feature type="compositionally biased region" description="Basic residues" evidence="2">
    <location>
        <begin position="83"/>
        <end position="101"/>
    </location>
</feature>
<feature type="region of interest" description="Disordered" evidence="2">
    <location>
        <begin position="72"/>
        <end position="118"/>
    </location>
</feature>
<dbReference type="InterPro" id="IPR036908">
    <property type="entry name" value="RlpA-like_sf"/>
</dbReference>
<keyword evidence="1 3" id="KW-0732">Signal</keyword>
<proteinExistence type="predicted"/>
<dbReference type="Gene3D" id="2.40.40.10">
    <property type="entry name" value="RlpA-like domain"/>
    <property type="match status" value="1"/>
</dbReference>
<protein>
    <recommendedName>
        <fullName evidence="4">RlpA-like protein double-psi beta-barrel domain-containing protein</fullName>
    </recommendedName>
</protein>
<accession>A0A9P6JDX7</accession>
<dbReference type="PANTHER" id="PTHR31836">
    <property type="match status" value="1"/>
</dbReference>
<feature type="domain" description="RlpA-like protein double-psi beta-barrel" evidence="4">
    <location>
        <begin position="117"/>
        <end position="210"/>
    </location>
</feature>
<name>A0A9P6JDX7_MORAP</name>
<dbReference type="SUPFAM" id="SSF50685">
    <property type="entry name" value="Barwin-like endoglucanases"/>
    <property type="match status" value="1"/>
</dbReference>
<evidence type="ECO:0000256" key="2">
    <source>
        <dbReference type="SAM" id="MobiDB-lite"/>
    </source>
</evidence>
<evidence type="ECO:0000313" key="6">
    <source>
        <dbReference type="Proteomes" id="UP000738359"/>
    </source>
</evidence>
<evidence type="ECO:0000256" key="3">
    <source>
        <dbReference type="SAM" id="SignalP"/>
    </source>
</evidence>
<sequence length="215" mass="23146">MTRFISLAILAASLLSVMASPLAATPKSNDITLNTPSSEELSIDGPKLALAQIADPSPAAVDWESLEDQPEVAAGHVRLEKRAPRRSKGKKSKKNDKKKGKKGETRPDKRAGGKTFHGRGTWFSDTHGSCGVKFSQSDLIVALNEEQMGSSGRSARCGQRIRVTAKGSKASVILRVVDTCPKKYCKFGGLDISKAAFRKFAPESKGVLDLSWSFV</sequence>
<organism evidence="5 6">
    <name type="scientific">Mortierella alpina</name>
    <name type="common">Oleaginous fungus</name>
    <name type="synonym">Mortierella renispora</name>
    <dbReference type="NCBI Taxonomy" id="64518"/>
    <lineage>
        <taxon>Eukaryota</taxon>
        <taxon>Fungi</taxon>
        <taxon>Fungi incertae sedis</taxon>
        <taxon>Mucoromycota</taxon>
        <taxon>Mortierellomycotina</taxon>
        <taxon>Mortierellomycetes</taxon>
        <taxon>Mortierellales</taxon>
        <taxon>Mortierellaceae</taxon>
        <taxon>Mortierella</taxon>
    </lineage>
</organism>
<feature type="chain" id="PRO_5040176289" description="RlpA-like protein double-psi beta-barrel domain-containing protein" evidence="3">
    <location>
        <begin position="20"/>
        <end position="215"/>
    </location>
</feature>
<dbReference type="Pfam" id="PF03330">
    <property type="entry name" value="DPBB_1"/>
    <property type="match status" value="1"/>
</dbReference>
<reference evidence="5" key="1">
    <citation type="journal article" date="2020" name="Fungal Divers.">
        <title>Resolving the Mortierellaceae phylogeny through synthesis of multi-gene phylogenetics and phylogenomics.</title>
        <authorList>
            <person name="Vandepol N."/>
            <person name="Liber J."/>
            <person name="Desiro A."/>
            <person name="Na H."/>
            <person name="Kennedy M."/>
            <person name="Barry K."/>
            <person name="Grigoriev I.V."/>
            <person name="Miller A.N."/>
            <person name="O'Donnell K."/>
            <person name="Stajich J.E."/>
            <person name="Bonito G."/>
        </authorList>
    </citation>
    <scope>NUCLEOTIDE SEQUENCE</scope>
    <source>
        <strain evidence="5">CK1249</strain>
    </source>
</reference>
<feature type="compositionally biased region" description="Basic and acidic residues" evidence="2">
    <location>
        <begin position="102"/>
        <end position="111"/>
    </location>
</feature>
<keyword evidence="6" id="KW-1185">Reference proteome</keyword>
<feature type="signal peptide" evidence="3">
    <location>
        <begin position="1"/>
        <end position="19"/>
    </location>
</feature>
<evidence type="ECO:0000256" key="1">
    <source>
        <dbReference type="ARBA" id="ARBA00022729"/>
    </source>
</evidence>
<dbReference type="InterPro" id="IPR051477">
    <property type="entry name" value="Expansin_CellWall"/>
</dbReference>
<gene>
    <name evidence="5" type="ORF">BGZ70_007205</name>
</gene>
<evidence type="ECO:0000259" key="4">
    <source>
        <dbReference type="Pfam" id="PF03330"/>
    </source>
</evidence>
<evidence type="ECO:0000313" key="5">
    <source>
        <dbReference type="EMBL" id="KAF9968008.1"/>
    </source>
</evidence>
<dbReference type="AlphaFoldDB" id="A0A9P6JDX7"/>
<dbReference type="InterPro" id="IPR009009">
    <property type="entry name" value="RlpA-like_DPBB"/>
</dbReference>